<dbReference type="eggNOG" id="ENOG502SJR2">
    <property type="taxonomic scope" value="Eukaryota"/>
</dbReference>
<dbReference type="OMA" id="SVWLCDR"/>
<feature type="domain" description="Fungal-type protein kinase" evidence="3">
    <location>
        <begin position="192"/>
        <end position="568"/>
    </location>
</feature>
<proteinExistence type="predicted"/>
<dbReference type="EMBL" id="JH687401">
    <property type="protein sequence ID" value="EIM79792.1"/>
    <property type="molecule type" value="Genomic_DNA"/>
</dbReference>
<keyword evidence="1" id="KW-0175">Coiled coil</keyword>
<organism evidence="4 5">
    <name type="scientific">Stereum hirsutum (strain FP-91666)</name>
    <name type="common">White-rot fungus</name>
    <dbReference type="NCBI Taxonomy" id="721885"/>
    <lineage>
        <taxon>Eukaryota</taxon>
        <taxon>Fungi</taxon>
        <taxon>Dikarya</taxon>
        <taxon>Basidiomycota</taxon>
        <taxon>Agaricomycotina</taxon>
        <taxon>Agaricomycetes</taxon>
        <taxon>Russulales</taxon>
        <taxon>Stereaceae</taxon>
        <taxon>Stereum</taxon>
    </lineage>
</organism>
<feature type="compositionally biased region" description="Low complexity" evidence="2">
    <location>
        <begin position="891"/>
        <end position="901"/>
    </location>
</feature>
<evidence type="ECO:0000256" key="2">
    <source>
        <dbReference type="SAM" id="MobiDB-lite"/>
    </source>
</evidence>
<sequence length="923" mass="104355">MAPSYASNIPWRPDTLVTHASAVRTNHQSSRSDLKDMLQSDLGSDVRLAATDDFLQNILYIPSPDTDRVFERLLNNGTYVSNRWDAFPKTVGPEKRLYGPFVQIATTIFKACTELGIKLETADTYWPEDVDKAPESYDRQTAPPVRPDLVAALGNNAAQSAYREWEQEMRELRDQGSKVHSEKKKALLEKLTEKIRVWWTRVHTPAELKPTESIENLTEGLTQLCGYMRLVLQEQLDRRFVPGLLLCESKLSVWLCDRAGILGTNKLIDIHAEPKKFIQVIMALSCLEPSRLGWDPNMKIYRTQEDQLVSPTDGSVTIKDFSSSLYNTRWAIRIRGEWYISLQALSTVRAAEMSGRATLVWRVVKKGTMEFYVLKQSWRPRTASPESDFLQDIASDWVCDIVFSAEASINGIVDSTSECIRRNVKVVSIINRKHIGSSAGELTSASSKKRKPVAEIDDDEKYVFIISVGKERFIDGIGGRDSDLWPVDRVRTHTLMRTYGWPIKFFKDIPELLTTIRDAVKGHSDLWFHGVLHRDVSIGNVLICPVDNDVQKTKGCIIDLDYAKKTAERVALPVTVPNDNQEEVDRATNDLIYYTRRKHSIQIERCAAAGLITRCRDHIGLALAYIDCALKIWPLSPTPTSQTLSVQDLRLRECTRQFPDWQLRSTINFERTGTKAFMSAEILGNSKYFTVSQLREDGPVVHSAIHDLESFFWVLLYLCLTRSGPGGERRDELQPNAPDQNDVNKLHRIVGCLFEAGDNDTLLANKRRLFENPRELDQIITPCFHPYFADLGNLVVEWWNVIRFGYHTLDHVAPGIIHDQVIKLIDDERMKIEVALLEGPTSRTQAGASNKEVERRKNDLQRIEGLARGLAVVEDSTPTNTLWELSPDRVSSSTGSYATPSSPTPPSKRQNTGGSTLRAAGKN</sequence>
<dbReference type="InterPro" id="IPR040976">
    <property type="entry name" value="Pkinase_fungal"/>
</dbReference>
<keyword evidence="5" id="KW-1185">Reference proteome</keyword>
<dbReference type="GO" id="GO:0004672">
    <property type="term" value="F:protein kinase activity"/>
    <property type="evidence" value="ECO:0007669"/>
    <property type="project" value="InterPro"/>
</dbReference>
<evidence type="ECO:0000313" key="4">
    <source>
        <dbReference type="EMBL" id="EIM79792.1"/>
    </source>
</evidence>
<protein>
    <recommendedName>
        <fullName evidence="3">Fungal-type protein kinase domain-containing protein</fullName>
    </recommendedName>
</protein>
<evidence type="ECO:0000313" key="5">
    <source>
        <dbReference type="Proteomes" id="UP000053927"/>
    </source>
</evidence>
<dbReference type="RefSeq" id="XP_007311107.1">
    <property type="nucleotide sequence ID" value="XM_007311045.1"/>
</dbReference>
<dbReference type="PROSITE" id="PS00109">
    <property type="entry name" value="PROTEIN_KINASE_TYR"/>
    <property type="match status" value="1"/>
</dbReference>
<dbReference type="GeneID" id="18795884"/>
<name>R7RZP8_STEHR</name>
<dbReference type="InterPro" id="IPR008266">
    <property type="entry name" value="Tyr_kinase_AS"/>
</dbReference>
<dbReference type="PANTHER" id="PTHR38248">
    <property type="entry name" value="FUNK1 6"/>
    <property type="match status" value="1"/>
</dbReference>
<evidence type="ECO:0000256" key="1">
    <source>
        <dbReference type="SAM" id="Coils"/>
    </source>
</evidence>
<feature type="region of interest" description="Disordered" evidence="2">
    <location>
        <begin position="881"/>
        <end position="923"/>
    </location>
</feature>
<dbReference type="OrthoDB" id="312874at2759"/>
<dbReference type="Pfam" id="PF17667">
    <property type="entry name" value="Pkinase_fungal"/>
    <property type="match status" value="2"/>
</dbReference>
<dbReference type="PANTHER" id="PTHR38248:SF2">
    <property type="entry name" value="FUNK1 11"/>
    <property type="match status" value="1"/>
</dbReference>
<dbReference type="SUPFAM" id="SSF56112">
    <property type="entry name" value="Protein kinase-like (PK-like)"/>
    <property type="match status" value="1"/>
</dbReference>
<reference evidence="5" key="1">
    <citation type="journal article" date="2012" name="Science">
        <title>The Paleozoic origin of enzymatic lignin decomposition reconstructed from 31 fungal genomes.</title>
        <authorList>
            <person name="Floudas D."/>
            <person name="Binder M."/>
            <person name="Riley R."/>
            <person name="Barry K."/>
            <person name="Blanchette R.A."/>
            <person name="Henrissat B."/>
            <person name="Martinez A.T."/>
            <person name="Otillar R."/>
            <person name="Spatafora J.W."/>
            <person name="Yadav J.S."/>
            <person name="Aerts A."/>
            <person name="Benoit I."/>
            <person name="Boyd A."/>
            <person name="Carlson A."/>
            <person name="Copeland A."/>
            <person name="Coutinho P.M."/>
            <person name="de Vries R.P."/>
            <person name="Ferreira P."/>
            <person name="Findley K."/>
            <person name="Foster B."/>
            <person name="Gaskell J."/>
            <person name="Glotzer D."/>
            <person name="Gorecki P."/>
            <person name="Heitman J."/>
            <person name="Hesse C."/>
            <person name="Hori C."/>
            <person name="Igarashi K."/>
            <person name="Jurgens J.A."/>
            <person name="Kallen N."/>
            <person name="Kersten P."/>
            <person name="Kohler A."/>
            <person name="Kuees U."/>
            <person name="Kumar T.K.A."/>
            <person name="Kuo A."/>
            <person name="LaButti K."/>
            <person name="Larrondo L.F."/>
            <person name="Lindquist E."/>
            <person name="Ling A."/>
            <person name="Lombard V."/>
            <person name="Lucas S."/>
            <person name="Lundell T."/>
            <person name="Martin R."/>
            <person name="McLaughlin D.J."/>
            <person name="Morgenstern I."/>
            <person name="Morin E."/>
            <person name="Murat C."/>
            <person name="Nagy L.G."/>
            <person name="Nolan M."/>
            <person name="Ohm R.A."/>
            <person name="Patyshakuliyeva A."/>
            <person name="Rokas A."/>
            <person name="Ruiz-Duenas F.J."/>
            <person name="Sabat G."/>
            <person name="Salamov A."/>
            <person name="Samejima M."/>
            <person name="Schmutz J."/>
            <person name="Slot J.C."/>
            <person name="St John F."/>
            <person name="Stenlid J."/>
            <person name="Sun H."/>
            <person name="Sun S."/>
            <person name="Syed K."/>
            <person name="Tsang A."/>
            <person name="Wiebenga A."/>
            <person name="Young D."/>
            <person name="Pisabarro A."/>
            <person name="Eastwood D.C."/>
            <person name="Martin F."/>
            <person name="Cullen D."/>
            <person name="Grigoriev I.V."/>
            <person name="Hibbett D.S."/>
        </authorList>
    </citation>
    <scope>NUCLEOTIDE SEQUENCE [LARGE SCALE GENOMIC DNA]</scope>
    <source>
        <strain evidence="5">FP-91666</strain>
    </source>
</reference>
<accession>R7RZP8</accession>
<dbReference type="AlphaFoldDB" id="R7RZP8"/>
<feature type="domain" description="Fungal-type protein kinase" evidence="3">
    <location>
        <begin position="669"/>
        <end position="719"/>
    </location>
</feature>
<dbReference type="KEGG" id="shs:STEHIDRAFT_116273"/>
<feature type="coiled-coil region" evidence="1">
    <location>
        <begin position="155"/>
        <end position="182"/>
    </location>
</feature>
<dbReference type="Gene3D" id="1.10.510.10">
    <property type="entry name" value="Transferase(Phosphotransferase) domain 1"/>
    <property type="match status" value="1"/>
</dbReference>
<dbReference type="Proteomes" id="UP000053927">
    <property type="component" value="Unassembled WGS sequence"/>
</dbReference>
<dbReference type="InterPro" id="IPR011009">
    <property type="entry name" value="Kinase-like_dom_sf"/>
</dbReference>
<evidence type="ECO:0000259" key="3">
    <source>
        <dbReference type="Pfam" id="PF17667"/>
    </source>
</evidence>
<gene>
    <name evidence="4" type="ORF">STEHIDRAFT_116273</name>
</gene>